<name>A0A937KB46_9BACT</name>
<comment type="caution">
    <text evidence="2">The sequence shown here is derived from an EMBL/GenBank/DDBJ whole genome shotgun (WGS) entry which is preliminary data.</text>
</comment>
<feature type="domain" description="Secretion system C-terminal sorting" evidence="1">
    <location>
        <begin position="362"/>
        <end position="432"/>
    </location>
</feature>
<dbReference type="RefSeq" id="WP_202855962.1">
    <property type="nucleotide sequence ID" value="NZ_JAEUGD010000028.1"/>
</dbReference>
<dbReference type="AlphaFoldDB" id="A0A937KB46"/>
<keyword evidence="3" id="KW-1185">Reference proteome</keyword>
<evidence type="ECO:0000313" key="3">
    <source>
        <dbReference type="Proteomes" id="UP000614216"/>
    </source>
</evidence>
<dbReference type="NCBIfam" id="TIGR04183">
    <property type="entry name" value="Por_Secre_tail"/>
    <property type="match status" value="1"/>
</dbReference>
<dbReference type="Proteomes" id="UP000614216">
    <property type="component" value="Unassembled WGS sequence"/>
</dbReference>
<dbReference type="EMBL" id="JAEUGD010000028">
    <property type="protein sequence ID" value="MBL6446416.1"/>
    <property type="molecule type" value="Genomic_DNA"/>
</dbReference>
<organism evidence="2 3">
    <name type="scientific">Fulvivirga marina</name>
    <dbReference type="NCBI Taxonomy" id="2494733"/>
    <lineage>
        <taxon>Bacteria</taxon>
        <taxon>Pseudomonadati</taxon>
        <taxon>Bacteroidota</taxon>
        <taxon>Cytophagia</taxon>
        <taxon>Cytophagales</taxon>
        <taxon>Fulvivirgaceae</taxon>
        <taxon>Fulvivirga</taxon>
    </lineage>
</organism>
<dbReference type="InterPro" id="IPR026444">
    <property type="entry name" value="Secre_tail"/>
</dbReference>
<evidence type="ECO:0000259" key="1">
    <source>
        <dbReference type="Pfam" id="PF18962"/>
    </source>
</evidence>
<protein>
    <submittedName>
        <fullName evidence="2">T9SS type A sorting domain-containing protein</fullName>
    </submittedName>
</protein>
<accession>A0A937KB46</accession>
<gene>
    <name evidence="2" type="ORF">JMN32_08860</name>
</gene>
<reference evidence="2" key="1">
    <citation type="submission" date="2021-01" db="EMBL/GenBank/DDBJ databases">
        <title>Fulvivirga kasyanovii gen. nov., sp nov., a novel member of the phylum Bacteroidetes isolated from seawater in a mussel farm.</title>
        <authorList>
            <person name="Zhao L.-H."/>
            <person name="Wang Z.-J."/>
        </authorList>
    </citation>
    <scope>NUCLEOTIDE SEQUENCE</scope>
    <source>
        <strain evidence="2">29W222</strain>
    </source>
</reference>
<sequence length="441" mass="49120">MKYYCIIAMLLFTFLSIGDGKAEILTIPKAKIKIAVFYTGEAEMHFDANSVSTNLEGHIENGINEINTIFSNSGINTFEALFTSITEFKNYSEPKHRGLVDPYVTYSFDGTYQVLDEIANHEKLETYFESNPNTSFLRKSDLETSFINIDQSSDPDVVLIIVEEDGQAMASDERLLRFSGNQWNDPLYAVIGVKELLQNNLAIPLAFFDIFTLRDNSNETNTTLMSFWNDDIDDASAIDNKLSSENTNIFRCNATKLLLGSSDQMVITASLADYPLDTKTIIDAEISAAIVTIDGSSSVFSVDDIENTPSWIVFSNKRFKTDDGWVAPPCVLSGARLADSGAYNEGNVSMDGSDNSIEELILFPNPFTDKITIRFKAKELSEVHLTIYNLDGRLVDNKTFSIDREETDHEILVDGSHFHAGAYIYQLEIGSSIKTGGIIKK</sequence>
<dbReference type="Pfam" id="PF18962">
    <property type="entry name" value="Por_Secre_tail"/>
    <property type="match status" value="1"/>
</dbReference>
<evidence type="ECO:0000313" key="2">
    <source>
        <dbReference type="EMBL" id="MBL6446416.1"/>
    </source>
</evidence>
<proteinExistence type="predicted"/>